<protein>
    <submittedName>
        <fullName evidence="4">Uncharacterized protein</fullName>
    </submittedName>
</protein>
<dbReference type="Pfam" id="PF02458">
    <property type="entry name" value="Transferase"/>
    <property type="match status" value="1"/>
</dbReference>
<comment type="similarity">
    <text evidence="1">Belongs to the plant acyltransferase family.</text>
</comment>
<proteinExistence type="inferred from homology"/>
<dbReference type="PANTHER" id="PTHR31623">
    <property type="entry name" value="F21J9.9"/>
    <property type="match status" value="1"/>
</dbReference>
<accession>A0AAN9J5M9</accession>
<organism evidence="4 5">
    <name type="scientific">Clitoria ternatea</name>
    <name type="common">Butterfly pea</name>
    <dbReference type="NCBI Taxonomy" id="43366"/>
    <lineage>
        <taxon>Eukaryota</taxon>
        <taxon>Viridiplantae</taxon>
        <taxon>Streptophyta</taxon>
        <taxon>Embryophyta</taxon>
        <taxon>Tracheophyta</taxon>
        <taxon>Spermatophyta</taxon>
        <taxon>Magnoliopsida</taxon>
        <taxon>eudicotyledons</taxon>
        <taxon>Gunneridae</taxon>
        <taxon>Pentapetalae</taxon>
        <taxon>rosids</taxon>
        <taxon>fabids</taxon>
        <taxon>Fabales</taxon>
        <taxon>Fabaceae</taxon>
        <taxon>Papilionoideae</taxon>
        <taxon>50 kb inversion clade</taxon>
        <taxon>NPAAA clade</taxon>
        <taxon>indigoferoid/millettioid clade</taxon>
        <taxon>Phaseoleae</taxon>
        <taxon>Clitoria</taxon>
    </lineage>
</organism>
<dbReference type="InterPro" id="IPR023213">
    <property type="entry name" value="CAT-like_dom_sf"/>
</dbReference>
<sequence>MKLEVEIISKENIRPSSPTPSHLRSFKLSLLDQLIPSPYAPTVLFYNPPKSDTSNLSEVPKRLELLKQSLSETLTQFYPLGGKIKDDYLSIECNDEGANFVIAHVKNCTLSEFLAHPVLTLLHKFLPIPNSETHVTNIQVTIFECGGIAIGMCISHRILDGAALCTFLKGWTERARGCEQLTQPKFFIAPSLFPTNDSWLREISLDMWGSLLKQGKWVTRRFVFKNSHIATLKDQTLGKTKNSYSPTRLEMVSAMLWKGLMDVSKEKFGTKRPSLLTHLVNLRRRIDEALCPQHAMGNLLWLVATNHMSDDEVVLEDLVNKLRNAISRVDVEFVEELRGDKGRLMMHETLKTIRRTGSNDGVEYFGFNSWCNFGFYEADFGWGKPTWVTCVGLTGPVFFNFIILVDTRLGDGIEAWVTLDEQDMDHLVANPELLNYVTVDPSPLAMNSVA</sequence>
<dbReference type="PANTHER" id="PTHR31623:SF110">
    <property type="entry name" value="VINORINE SYNTHASE-LIKE"/>
    <property type="match status" value="1"/>
</dbReference>
<gene>
    <name evidence="4" type="ORF">RJT34_15562</name>
</gene>
<evidence type="ECO:0000256" key="3">
    <source>
        <dbReference type="ARBA" id="ARBA00023315"/>
    </source>
</evidence>
<dbReference type="AlphaFoldDB" id="A0AAN9J5M9"/>
<comment type="caution">
    <text evidence="4">The sequence shown here is derived from an EMBL/GenBank/DDBJ whole genome shotgun (WGS) entry which is preliminary data.</text>
</comment>
<evidence type="ECO:0000256" key="1">
    <source>
        <dbReference type="ARBA" id="ARBA00009861"/>
    </source>
</evidence>
<dbReference type="Gene3D" id="3.30.559.10">
    <property type="entry name" value="Chloramphenicol acetyltransferase-like domain"/>
    <property type="match status" value="2"/>
</dbReference>
<reference evidence="4 5" key="1">
    <citation type="submission" date="2024-01" db="EMBL/GenBank/DDBJ databases">
        <title>The genomes of 5 underutilized Papilionoideae crops provide insights into root nodulation and disease resistance.</title>
        <authorList>
            <person name="Yuan L."/>
        </authorList>
    </citation>
    <scope>NUCLEOTIDE SEQUENCE [LARGE SCALE GENOMIC DNA]</scope>
    <source>
        <strain evidence="4">LY-2023</strain>
        <tissue evidence="4">Leaf</tissue>
    </source>
</reference>
<evidence type="ECO:0000313" key="4">
    <source>
        <dbReference type="EMBL" id="KAK7292710.1"/>
    </source>
</evidence>
<evidence type="ECO:0000256" key="2">
    <source>
        <dbReference type="ARBA" id="ARBA00022679"/>
    </source>
</evidence>
<dbReference type="Proteomes" id="UP001359559">
    <property type="component" value="Unassembled WGS sequence"/>
</dbReference>
<dbReference type="EMBL" id="JAYKXN010000004">
    <property type="protein sequence ID" value="KAK7292710.1"/>
    <property type="molecule type" value="Genomic_DNA"/>
</dbReference>
<keyword evidence="5" id="KW-1185">Reference proteome</keyword>
<keyword evidence="2" id="KW-0808">Transferase</keyword>
<dbReference type="GO" id="GO:0016746">
    <property type="term" value="F:acyltransferase activity"/>
    <property type="evidence" value="ECO:0007669"/>
    <property type="project" value="UniProtKB-KW"/>
</dbReference>
<name>A0AAN9J5M9_CLITE</name>
<keyword evidence="3" id="KW-0012">Acyltransferase</keyword>
<evidence type="ECO:0000313" key="5">
    <source>
        <dbReference type="Proteomes" id="UP001359559"/>
    </source>
</evidence>